<reference evidence="1 2" key="1">
    <citation type="submission" date="2016-11" db="EMBL/GenBank/DDBJ databases">
        <title>Draft Genome Sequences of Nine Cyanobacterial Strains from Diverse Habitats.</title>
        <authorList>
            <person name="Zhu T."/>
            <person name="Hou S."/>
            <person name="Lu X."/>
            <person name="Hess W.R."/>
        </authorList>
    </citation>
    <scope>NUCLEOTIDE SEQUENCE [LARGE SCALE GENOMIC DNA]</scope>
    <source>
        <strain evidence="1 2">NIES-30</strain>
    </source>
</reference>
<dbReference type="AlphaFoldDB" id="A0A1U7IZ51"/>
<evidence type="ECO:0000313" key="1">
    <source>
        <dbReference type="EMBL" id="OKH44220.1"/>
    </source>
</evidence>
<organism evidence="1 2">
    <name type="scientific">Phormidium tenue NIES-30</name>
    <dbReference type="NCBI Taxonomy" id="549789"/>
    <lineage>
        <taxon>Bacteria</taxon>
        <taxon>Bacillati</taxon>
        <taxon>Cyanobacteriota</taxon>
        <taxon>Cyanophyceae</taxon>
        <taxon>Oscillatoriophycideae</taxon>
        <taxon>Oscillatoriales</taxon>
        <taxon>Oscillatoriaceae</taxon>
        <taxon>Phormidium</taxon>
    </lineage>
</organism>
<proteinExistence type="predicted"/>
<name>A0A1U7IZ51_9CYAN</name>
<dbReference type="STRING" id="549789.NIES30_23100"/>
<dbReference type="EMBL" id="MRCG01000025">
    <property type="protein sequence ID" value="OKH44220.1"/>
    <property type="molecule type" value="Genomic_DNA"/>
</dbReference>
<keyword evidence="2" id="KW-1185">Reference proteome</keyword>
<protein>
    <submittedName>
        <fullName evidence="1">Uncharacterized protein</fullName>
    </submittedName>
</protein>
<gene>
    <name evidence="1" type="ORF">NIES30_23100</name>
</gene>
<sequence length="60" mass="6741">MKSPNRVKLCSDLLYTFSSRNRPDFIQNLTNFIPLLLAIGGEVAAADTAQAIQDVSRWWS</sequence>
<dbReference type="Proteomes" id="UP000185557">
    <property type="component" value="Unassembled WGS sequence"/>
</dbReference>
<accession>A0A1U7IZ51</accession>
<evidence type="ECO:0000313" key="2">
    <source>
        <dbReference type="Proteomes" id="UP000185557"/>
    </source>
</evidence>
<comment type="caution">
    <text evidence="1">The sequence shown here is derived from an EMBL/GenBank/DDBJ whole genome shotgun (WGS) entry which is preliminary data.</text>
</comment>